<gene>
    <name evidence="1" type="ORF">RHIMIDRAFT_276176</name>
</gene>
<organism evidence="1 2">
    <name type="scientific">Rhizopus microsporus ATCC 52813</name>
    <dbReference type="NCBI Taxonomy" id="1340429"/>
    <lineage>
        <taxon>Eukaryota</taxon>
        <taxon>Fungi</taxon>
        <taxon>Fungi incertae sedis</taxon>
        <taxon>Mucoromycota</taxon>
        <taxon>Mucoromycotina</taxon>
        <taxon>Mucoromycetes</taxon>
        <taxon>Mucorales</taxon>
        <taxon>Mucorineae</taxon>
        <taxon>Rhizopodaceae</taxon>
        <taxon>Rhizopus</taxon>
    </lineage>
</organism>
<proteinExistence type="predicted"/>
<dbReference type="AlphaFoldDB" id="A0A2G4T177"/>
<accession>A0A2G4T177</accession>
<evidence type="ECO:0000313" key="1">
    <source>
        <dbReference type="EMBL" id="PHZ14772.1"/>
    </source>
</evidence>
<sequence length="63" mass="7251">MARKSSLNAELDGRDAPKVQYSDVSTVITPFETLRPRYLEVHSLYIEAPLSLNLSWYGFEIDF</sequence>
<name>A0A2G4T177_RHIZD</name>
<evidence type="ECO:0000313" key="2">
    <source>
        <dbReference type="Proteomes" id="UP000242254"/>
    </source>
</evidence>
<keyword evidence="2" id="KW-1185">Reference proteome</keyword>
<dbReference type="RefSeq" id="XP_023468480.1">
    <property type="nucleotide sequence ID" value="XM_023612605.1"/>
</dbReference>
<dbReference type="Proteomes" id="UP000242254">
    <property type="component" value="Unassembled WGS sequence"/>
</dbReference>
<dbReference type="EMBL" id="KZ303845">
    <property type="protein sequence ID" value="PHZ14772.1"/>
    <property type="molecule type" value="Genomic_DNA"/>
</dbReference>
<protein>
    <submittedName>
        <fullName evidence="1">Uncharacterized protein</fullName>
    </submittedName>
</protein>
<dbReference type="GeneID" id="35443594"/>
<reference evidence="1 2" key="1">
    <citation type="journal article" date="2016" name="Proc. Natl. Acad. Sci. U.S.A.">
        <title>Lipid metabolic changes in an early divergent fungus govern the establishment of a mutualistic symbiosis with endobacteria.</title>
        <authorList>
            <person name="Lastovetsky O.A."/>
            <person name="Gaspar M.L."/>
            <person name="Mondo S.J."/>
            <person name="LaButti K.M."/>
            <person name="Sandor L."/>
            <person name="Grigoriev I.V."/>
            <person name="Henry S.A."/>
            <person name="Pawlowska T.E."/>
        </authorList>
    </citation>
    <scope>NUCLEOTIDE SEQUENCE [LARGE SCALE GENOMIC DNA]</scope>
    <source>
        <strain evidence="1 2">ATCC 52813</strain>
    </source>
</reference>